<comment type="caution">
    <text evidence="2">The sequence shown here is derived from an EMBL/GenBank/DDBJ whole genome shotgun (WGS) entry which is preliminary data.</text>
</comment>
<evidence type="ECO:0000313" key="3">
    <source>
        <dbReference type="Proteomes" id="UP000004259"/>
    </source>
</evidence>
<keyword evidence="1" id="KW-0812">Transmembrane</keyword>
<feature type="transmembrane region" description="Helical" evidence="1">
    <location>
        <begin position="46"/>
        <end position="66"/>
    </location>
</feature>
<feature type="transmembrane region" description="Helical" evidence="1">
    <location>
        <begin position="465"/>
        <end position="482"/>
    </location>
</feature>
<feature type="transmembrane region" description="Helical" evidence="1">
    <location>
        <begin position="313"/>
        <end position="333"/>
    </location>
</feature>
<organism evidence="2 3">
    <name type="scientific">Ruminococcus albus 8</name>
    <dbReference type="NCBI Taxonomy" id="246199"/>
    <lineage>
        <taxon>Bacteria</taxon>
        <taxon>Bacillati</taxon>
        <taxon>Bacillota</taxon>
        <taxon>Clostridia</taxon>
        <taxon>Eubacteriales</taxon>
        <taxon>Oscillospiraceae</taxon>
        <taxon>Ruminococcus</taxon>
    </lineage>
</organism>
<feature type="transmembrane region" description="Helical" evidence="1">
    <location>
        <begin position="502"/>
        <end position="522"/>
    </location>
</feature>
<gene>
    <name evidence="2" type="ORF">CUS_4473</name>
</gene>
<dbReference type="AlphaFoldDB" id="E9SFK2"/>
<dbReference type="Pfam" id="PF09913">
    <property type="entry name" value="DUF2142"/>
    <property type="match status" value="1"/>
</dbReference>
<feature type="transmembrane region" description="Helical" evidence="1">
    <location>
        <begin position="245"/>
        <end position="263"/>
    </location>
</feature>
<reference evidence="2 3" key="1">
    <citation type="submission" date="2011-02" db="EMBL/GenBank/DDBJ databases">
        <authorList>
            <person name="Nelson K.E."/>
            <person name="Sutton G."/>
            <person name="Torralba M."/>
            <person name="Durkin S."/>
            <person name="Harkins D."/>
            <person name="Montgomery R."/>
            <person name="Ziemer C."/>
            <person name="Klaassens E."/>
            <person name="Ocuiv P."/>
            <person name="Morrison M."/>
        </authorList>
    </citation>
    <scope>NUCLEOTIDE SEQUENCE [LARGE SCALE GENOMIC DNA]</scope>
    <source>
        <strain evidence="2 3">8</strain>
    </source>
</reference>
<dbReference type="InterPro" id="IPR018674">
    <property type="entry name" value="DUF2142_membrane"/>
</dbReference>
<evidence type="ECO:0000256" key="1">
    <source>
        <dbReference type="SAM" id="Phobius"/>
    </source>
</evidence>
<feature type="transmembrane region" description="Helical" evidence="1">
    <location>
        <begin position="197"/>
        <end position="218"/>
    </location>
</feature>
<dbReference type="eggNOG" id="COG4713">
    <property type="taxonomic scope" value="Bacteria"/>
</dbReference>
<feature type="transmembrane region" description="Helical" evidence="1">
    <location>
        <begin position="275"/>
        <end position="301"/>
    </location>
</feature>
<accession>E9SFK2</accession>
<keyword evidence="1" id="KW-1133">Transmembrane helix</keyword>
<dbReference type="STRING" id="246199.CUS_4473"/>
<dbReference type="OrthoDB" id="2220917at2"/>
<proteinExistence type="predicted"/>
<feature type="transmembrane region" description="Helical" evidence="1">
    <location>
        <begin position="434"/>
        <end position="453"/>
    </location>
</feature>
<protein>
    <submittedName>
        <fullName evidence="2">Conserved domain protein</fullName>
    </submittedName>
</protein>
<sequence>MSLKISDISELSKKYRSMLFAAAFLLVAAAVFIKLNGYGFSSLTGGAAAFHTAVVLACIVGAVIALPFLHKLSVEKNFLVIWTLLSMVYMFSGTVFKAPDETGHFYRSYEISVGGVVSEVQEGTGQGGRELPLDVDLTLLENSWQSFSENKGMTLTENEPFLVFTNLSLYCPVSYLPQSAGIFVARHLTDNIAAIAYAGRVTNWLVITLVLFFAIKVIPMKKELLMLFSLLPMNIYESTSLSPDGLVVAVAFLMFAYVLHLRFVQKDKLKFGQYVLLYVMALAISLLKIVYLPICMIYFLIPAERFGSTNKKLIHAAVMALLAVGSNLVWLSICKKFLTIPGTDANEQLRYILHDPINYVVVMVRTAVHSAERWALMMIGGYLGALNIETSKLLALVYLLMLVIAFIDLPRVAAWRKAGKSGETAEKTVWSENIIFGVIVFAIIMLINASIYLQWTPPHSDMIKGIQGRYFIALLPPLYFALHNPTKVFSDSQSENKTVTVSAEYLILFINVCAGIDVLLACL</sequence>
<keyword evidence="1" id="KW-0472">Membrane</keyword>
<evidence type="ECO:0000313" key="2">
    <source>
        <dbReference type="EMBL" id="EGC01939.1"/>
    </source>
</evidence>
<dbReference type="EMBL" id="ADKM02000119">
    <property type="protein sequence ID" value="EGC01939.1"/>
    <property type="molecule type" value="Genomic_DNA"/>
</dbReference>
<feature type="transmembrane region" description="Helical" evidence="1">
    <location>
        <begin position="393"/>
        <end position="414"/>
    </location>
</feature>
<dbReference type="Proteomes" id="UP000004259">
    <property type="component" value="Unassembled WGS sequence"/>
</dbReference>
<name>E9SFK2_RUMAL</name>
<feature type="transmembrane region" description="Helical" evidence="1">
    <location>
        <begin position="161"/>
        <end position="185"/>
    </location>
</feature>
<dbReference type="RefSeq" id="WP_002851889.1">
    <property type="nucleotide sequence ID" value="NZ_ADKM02000119.1"/>
</dbReference>
<keyword evidence="3" id="KW-1185">Reference proteome</keyword>
<feature type="transmembrane region" description="Helical" evidence="1">
    <location>
        <begin position="78"/>
        <end position="96"/>
    </location>
</feature>